<reference evidence="1" key="1">
    <citation type="submission" date="2022-11" db="EMBL/GenBank/DDBJ databases">
        <title>Centuries of genome instability and evolution in soft-shell clam transmissible cancer (bioRxiv).</title>
        <authorList>
            <person name="Hart S.F.M."/>
            <person name="Yonemitsu M.A."/>
            <person name="Giersch R.M."/>
            <person name="Beal B.F."/>
            <person name="Arriagada G."/>
            <person name="Davis B.W."/>
            <person name="Ostrander E.A."/>
            <person name="Goff S.P."/>
            <person name="Metzger M.J."/>
        </authorList>
    </citation>
    <scope>NUCLEOTIDE SEQUENCE</scope>
    <source>
        <strain evidence="1">MELC-2E11</strain>
        <tissue evidence="1">Siphon/mantle</tissue>
    </source>
</reference>
<keyword evidence="2" id="KW-1185">Reference proteome</keyword>
<dbReference type="EMBL" id="CP111019">
    <property type="protein sequence ID" value="WAR11379.1"/>
    <property type="molecule type" value="Genomic_DNA"/>
</dbReference>
<dbReference type="Proteomes" id="UP001164746">
    <property type="component" value="Chromosome 8"/>
</dbReference>
<organism evidence="1 2">
    <name type="scientific">Mya arenaria</name>
    <name type="common">Soft-shell clam</name>
    <dbReference type="NCBI Taxonomy" id="6604"/>
    <lineage>
        <taxon>Eukaryota</taxon>
        <taxon>Metazoa</taxon>
        <taxon>Spiralia</taxon>
        <taxon>Lophotrochozoa</taxon>
        <taxon>Mollusca</taxon>
        <taxon>Bivalvia</taxon>
        <taxon>Autobranchia</taxon>
        <taxon>Heteroconchia</taxon>
        <taxon>Euheterodonta</taxon>
        <taxon>Imparidentia</taxon>
        <taxon>Neoheterodontei</taxon>
        <taxon>Myida</taxon>
        <taxon>Myoidea</taxon>
        <taxon>Myidae</taxon>
        <taxon>Mya</taxon>
    </lineage>
</organism>
<evidence type="ECO:0000313" key="2">
    <source>
        <dbReference type="Proteomes" id="UP001164746"/>
    </source>
</evidence>
<name>A0ABY7ER04_MYAAR</name>
<sequence length="139" mass="15737">MSSANIYDSCLQRETKEQCRQIVTDTITLLNELGLTINTEKSSLADGIFAKLIYFHKDIKGGSVCLKIEQKARSLYITVSRQHAIHNSSFFRRMEQIRCITTGIAEENRRQNRICPDLSFIADSTTVSKSNPTHLPPMS</sequence>
<protein>
    <submittedName>
        <fullName evidence="1">Uncharacterized protein</fullName>
    </submittedName>
</protein>
<proteinExistence type="predicted"/>
<accession>A0ABY7ER04</accession>
<evidence type="ECO:0000313" key="1">
    <source>
        <dbReference type="EMBL" id="WAR11379.1"/>
    </source>
</evidence>
<gene>
    <name evidence="1" type="ORF">MAR_025559</name>
</gene>